<dbReference type="Gene3D" id="1.10.357.10">
    <property type="entry name" value="Tetracycline Repressor, domain 2"/>
    <property type="match status" value="1"/>
</dbReference>
<dbReference type="GO" id="GO:0003700">
    <property type="term" value="F:DNA-binding transcription factor activity"/>
    <property type="evidence" value="ECO:0007669"/>
    <property type="project" value="TreeGrafter"/>
</dbReference>
<evidence type="ECO:0000259" key="5">
    <source>
        <dbReference type="PROSITE" id="PS50977"/>
    </source>
</evidence>
<dbReference type="PANTHER" id="PTHR30055:SF234">
    <property type="entry name" value="HTH-TYPE TRANSCRIPTIONAL REGULATOR BETI"/>
    <property type="match status" value="1"/>
</dbReference>
<evidence type="ECO:0000256" key="2">
    <source>
        <dbReference type="ARBA" id="ARBA00023125"/>
    </source>
</evidence>
<dbReference type="RefSeq" id="WP_006368423.1">
    <property type="nucleotide sequence ID" value="NZ_JAAXPC010000009.1"/>
</dbReference>
<dbReference type="PROSITE" id="PS50977">
    <property type="entry name" value="HTH_TETR_2"/>
    <property type="match status" value="1"/>
</dbReference>
<evidence type="ECO:0000256" key="4">
    <source>
        <dbReference type="PROSITE-ProRule" id="PRU00335"/>
    </source>
</evidence>
<dbReference type="InterPro" id="IPR009057">
    <property type="entry name" value="Homeodomain-like_sf"/>
</dbReference>
<evidence type="ECO:0000256" key="3">
    <source>
        <dbReference type="ARBA" id="ARBA00023163"/>
    </source>
</evidence>
<name>A0A846WPI6_9ACTN</name>
<dbReference type="SUPFAM" id="SSF46689">
    <property type="entry name" value="Homeodomain-like"/>
    <property type="match status" value="1"/>
</dbReference>
<accession>A0A846WPI6</accession>
<keyword evidence="3" id="KW-0804">Transcription</keyword>
<dbReference type="SUPFAM" id="SSF48498">
    <property type="entry name" value="Tetracyclin repressor-like, C-terminal domain"/>
    <property type="match status" value="1"/>
</dbReference>
<dbReference type="InterPro" id="IPR001647">
    <property type="entry name" value="HTH_TetR"/>
</dbReference>
<gene>
    <name evidence="6" type="ORF">HGA05_17400</name>
</gene>
<dbReference type="InterPro" id="IPR036271">
    <property type="entry name" value="Tet_transcr_reg_TetR-rel_C_sf"/>
</dbReference>
<protein>
    <submittedName>
        <fullName evidence="6">TetR/AcrR family transcriptional regulator</fullName>
    </submittedName>
</protein>
<dbReference type="PANTHER" id="PTHR30055">
    <property type="entry name" value="HTH-TYPE TRANSCRIPTIONAL REGULATOR RUTR"/>
    <property type="match status" value="1"/>
</dbReference>
<dbReference type="Pfam" id="PF13305">
    <property type="entry name" value="TetR_C_33"/>
    <property type="match status" value="1"/>
</dbReference>
<feature type="DNA-binding region" description="H-T-H motif" evidence="4">
    <location>
        <begin position="35"/>
        <end position="54"/>
    </location>
</feature>
<dbReference type="EMBL" id="JAAXPC010000009">
    <property type="protein sequence ID" value="NKY03349.1"/>
    <property type="molecule type" value="Genomic_DNA"/>
</dbReference>
<dbReference type="InterPro" id="IPR025996">
    <property type="entry name" value="MT1864/Rv1816-like_C"/>
</dbReference>
<evidence type="ECO:0000313" key="7">
    <source>
        <dbReference type="Proteomes" id="UP000563898"/>
    </source>
</evidence>
<keyword evidence="2 4" id="KW-0238">DNA-binding</keyword>
<comment type="caution">
    <text evidence="6">The sequence shown here is derived from an EMBL/GenBank/DDBJ whole genome shotgun (WGS) entry which is preliminary data.</text>
</comment>
<dbReference type="GO" id="GO:0000976">
    <property type="term" value="F:transcription cis-regulatory region binding"/>
    <property type="evidence" value="ECO:0007669"/>
    <property type="project" value="TreeGrafter"/>
</dbReference>
<dbReference type="Pfam" id="PF00440">
    <property type="entry name" value="TetR_N"/>
    <property type="match status" value="1"/>
</dbReference>
<evidence type="ECO:0000256" key="1">
    <source>
        <dbReference type="ARBA" id="ARBA00023015"/>
    </source>
</evidence>
<organism evidence="6 7">
    <name type="scientific">Gordonia polyisoprenivorans</name>
    <dbReference type="NCBI Taxonomy" id="84595"/>
    <lineage>
        <taxon>Bacteria</taxon>
        <taxon>Bacillati</taxon>
        <taxon>Actinomycetota</taxon>
        <taxon>Actinomycetes</taxon>
        <taxon>Mycobacteriales</taxon>
        <taxon>Gordoniaceae</taxon>
        <taxon>Gordonia</taxon>
    </lineage>
</organism>
<evidence type="ECO:0000313" key="6">
    <source>
        <dbReference type="EMBL" id="NKY03349.1"/>
    </source>
</evidence>
<dbReference type="AlphaFoldDB" id="A0A846WPI6"/>
<dbReference type="InterPro" id="IPR050109">
    <property type="entry name" value="HTH-type_TetR-like_transc_reg"/>
</dbReference>
<keyword evidence="1" id="KW-0805">Transcription regulation</keyword>
<feature type="domain" description="HTH tetR-type" evidence="5">
    <location>
        <begin position="12"/>
        <end position="72"/>
    </location>
</feature>
<sequence>MAGMARPKIHDDDLRRRLVDEATAIVETDGLGTLSVRSVARAASTSTTAVYSLFGSKDDLTRAVLVRALRDFTAAQREAGTEEPIEHVTGLGTAYVGWALANPRLYELMFGLSALGIEATEETIAAGADAFAPLHEAVAAAISSGAFRPADPTTVTASLWAQVHGASLLILAGLFPDGADPVPAISAIVDGWRVDPIR</sequence>
<proteinExistence type="predicted"/>
<reference evidence="6 7" key="1">
    <citation type="submission" date="2020-04" db="EMBL/GenBank/DDBJ databases">
        <title>MicrobeNet Type strains.</title>
        <authorList>
            <person name="Nicholson A.C."/>
        </authorList>
    </citation>
    <scope>NUCLEOTIDE SEQUENCE [LARGE SCALE GENOMIC DNA]</scope>
    <source>
        <strain evidence="6 7">ATCC BAA-14</strain>
    </source>
</reference>
<dbReference type="Proteomes" id="UP000563898">
    <property type="component" value="Unassembled WGS sequence"/>
</dbReference>